<dbReference type="Pfam" id="PF01344">
    <property type="entry name" value="Kelch_1"/>
    <property type="match status" value="2"/>
</dbReference>
<dbReference type="STRING" id="4072.A0A1U8EP16"/>
<feature type="region of interest" description="Disordered" evidence="3">
    <location>
        <begin position="68"/>
        <end position="98"/>
    </location>
</feature>
<evidence type="ECO:0000313" key="4">
    <source>
        <dbReference type="EMBL" id="PHT67870.1"/>
    </source>
</evidence>
<dbReference type="KEGG" id="cann:107847995"/>
<dbReference type="InterPro" id="IPR006652">
    <property type="entry name" value="Kelch_1"/>
</dbReference>
<dbReference type="Proteomes" id="UP000222542">
    <property type="component" value="Unassembled WGS sequence"/>
</dbReference>
<gene>
    <name evidence="4" type="ORF">T459_27357</name>
</gene>
<dbReference type="FunFam" id="2.120.10.80:FF:000007">
    <property type="entry name" value="F-box/kelch-repeat protein SKIP11"/>
    <property type="match status" value="1"/>
</dbReference>
<proteinExistence type="predicted"/>
<dbReference type="PANTHER" id="PTHR46122:SF13">
    <property type="entry name" value="F-BOX_KELCH-REPEAT PROTEIN SKIP11-LIKE"/>
    <property type="match status" value="1"/>
</dbReference>
<evidence type="ECO:0000256" key="1">
    <source>
        <dbReference type="ARBA" id="ARBA00022441"/>
    </source>
</evidence>
<dbReference type="Gene3D" id="2.120.10.80">
    <property type="entry name" value="Kelch-type beta propeller"/>
    <property type="match status" value="1"/>
</dbReference>
<feature type="compositionally biased region" description="Basic and acidic residues" evidence="3">
    <location>
        <begin position="79"/>
        <end position="91"/>
    </location>
</feature>
<dbReference type="EMBL" id="AYRZ02000011">
    <property type="protein sequence ID" value="PHT67870.1"/>
    <property type="molecule type" value="Genomic_DNA"/>
</dbReference>
<dbReference type="AlphaFoldDB" id="A0A1U8EP16"/>
<dbReference type="GO" id="GO:0005634">
    <property type="term" value="C:nucleus"/>
    <property type="evidence" value="ECO:0000318"/>
    <property type="project" value="GO_Central"/>
</dbReference>
<dbReference type="InterPro" id="IPR052439">
    <property type="entry name" value="F-box/Kelch-repeat"/>
</dbReference>
<reference evidence="4 5" key="1">
    <citation type="journal article" date="2014" name="Nat. Genet.">
        <title>Genome sequence of the hot pepper provides insights into the evolution of pungency in Capsicum species.</title>
        <authorList>
            <person name="Kim S."/>
            <person name="Park M."/>
            <person name="Yeom S.I."/>
            <person name="Kim Y.M."/>
            <person name="Lee J.M."/>
            <person name="Lee H.A."/>
            <person name="Seo E."/>
            <person name="Choi J."/>
            <person name="Cheong K."/>
            <person name="Kim K.T."/>
            <person name="Jung K."/>
            <person name="Lee G.W."/>
            <person name="Oh S.K."/>
            <person name="Bae C."/>
            <person name="Kim S.B."/>
            <person name="Lee H.Y."/>
            <person name="Kim S.Y."/>
            <person name="Kim M.S."/>
            <person name="Kang B.C."/>
            <person name="Jo Y.D."/>
            <person name="Yang H.B."/>
            <person name="Jeong H.J."/>
            <person name="Kang W.H."/>
            <person name="Kwon J.K."/>
            <person name="Shin C."/>
            <person name="Lim J.Y."/>
            <person name="Park J.H."/>
            <person name="Huh J.H."/>
            <person name="Kim J.S."/>
            <person name="Kim B.D."/>
            <person name="Cohen O."/>
            <person name="Paran I."/>
            <person name="Suh M.C."/>
            <person name="Lee S.B."/>
            <person name="Kim Y.K."/>
            <person name="Shin Y."/>
            <person name="Noh S.J."/>
            <person name="Park J."/>
            <person name="Seo Y.S."/>
            <person name="Kwon S.Y."/>
            <person name="Kim H.A."/>
            <person name="Park J.M."/>
            <person name="Kim H.J."/>
            <person name="Choi S.B."/>
            <person name="Bosland P.W."/>
            <person name="Reeves G."/>
            <person name="Jo S.H."/>
            <person name="Lee B.W."/>
            <person name="Cho H.T."/>
            <person name="Choi H.S."/>
            <person name="Lee M.S."/>
            <person name="Yu Y."/>
            <person name="Do Choi Y."/>
            <person name="Park B.S."/>
            <person name="van Deynze A."/>
            <person name="Ashrafi H."/>
            <person name="Hill T."/>
            <person name="Kim W.T."/>
            <person name="Pai H.S."/>
            <person name="Ahn H.K."/>
            <person name="Yeam I."/>
            <person name="Giovannoni J.J."/>
            <person name="Rose J.K."/>
            <person name="Sorensen I."/>
            <person name="Lee S.J."/>
            <person name="Kim R.W."/>
            <person name="Choi I.Y."/>
            <person name="Choi B.S."/>
            <person name="Lim J.S."/>
            <person name="Lee Y.H."/>
            <person name="Choi D."/>
        </authorList>
    </citation>
    <scope>NUCLEOTIDE SEQUENCE [LARGE SCALE GENOMIC DNA]</scope>
    <source>
        <strain evidence="5">cv. CM334</strain>
    </source>
</reference>
<dbReference type="SMART" id="SM00612">
    <property type="entry name" value="Kelch"/>
    <property type="match status" value="3"/>
</dbReference>
<protein>
    <submittedName>
        <fullName evidence="4">F-box/kelch-repeat protein SKIP11</fullName>
    </submittedName>
</protein>
<evidence type="ECO:0000256" key="3">
    <source>
        <dbReference type="SAM" id="MobiDB-lite"/>
    </source>
</evidence>
<reference evidence="4 5" key="2">
    <citation type="journal article" date="2017" name="Genome Biol.">
        <title>New reference genome sequences of hot pepper reveal the massive evolution of plant disease-resistance genes by retroduplication.</title>
        <authorList>
            <person name="Kim S."/>
            <person name="Park J."/>
            <person name="Yeom S.I."/>
            <person name="Kim Y.M."/>
            <person name="Seo E."/>
            <person name="Kim K.T."/>
            <person name="Kim M.S."/>
            <person name="Lee J.M."/>
            <person name="Cheong K."/>
            <person name="Shin H.S."/>
            <person name="Kim S.B."/>
            <person name="Han K."/>
            <person name="Lee J."/>
            <person name="Park M."/>
            <person name="Lee H.A."/>
            <person name="Lee H.Y."/>
            <person name="Lee Y."/>
            <person name="Oh S."/>
            <person name="Lee J.H."/>
            <person name="Choi E."/>
            <person name="Choi E."/>
            <person name="Lee S.E."/>
            <person name="Jeon J."/>
            <person name="Kim H."/>
            <person name="Choi G."/>
            <person name="Song H."/>
            <person name="Lee J."/>
            <person name="Lee S.C."/>
            <person name="Kwon J.K."/>
            <person name="Lee H.Y."/>
            <person name="Koo N."/>
            <person name="Hong Y."/>
            <person name="Kim R.W."/>
            <person name="Kang W.H."/>
            <person name="Huh J.H."/>
            <person name="Kang B.C."/>
            <person name="Yang T.J."/>
            <person name="Lee Y.H."/>
            <person name="Bennetzen J.L."/>
            <person name="Choi D."/>
        </authorList>
    </citation>
    <scope>NUCLEOTIDE SEQUENCE [LARGE SCALE GENOMIC DNA]</scope>
    <source>
        <strain evidence="5">cv. CM334</strain>
    </source>
</reference>
<name>A0A1U8EP16_CAPAN</name>
<accession>A0A1U8EP16</accession>
<evidence type="ECO:0000256" key="2">
    <source>
        <dbReference type="ARBA" id="ARBA00022737"/>
    </source>
</evidence>
<keyword evidence="5" id="KW-1185">Reference proteome</keyword>
<comment type="caution">
    <text evidence="4">The sequence shown here is derived from an EMBL/GenBank/DDBJ whole genome shotgun (WGS) entry which is preliminary data.</text>
</comment>
<evidence type="ECO:0000313" key="5">
    <source>
        <dbReference type="Proteomes" id="UP000222542"/>
    </source>
</evidence>
<accession>A0A1U8ELQ2</accession>
<dbReference type="SUPFAM" id="SSF117281">
    <property type="entry name" value="Kelch motif"/>
    <property type="match status" value="1"/>
</dbReference>
<keyword evidence="2" id="KW-0677">Repeat</keyword>
<organism evidence="4 5">
    <name type="scientific">Capsicum annuum</name>
    <name type="common">Capsicum pepper</name>
    <dbReference type="NCBI Taxonomy" id="4072"/>
    <lineage>
        <taxon>Eukaryota</taxon>
        <taxon>Viridiplantae</taxon>
        <taxon>Streptophyta</taxon>
        <taxon>Embryophyta</taxon>
        <taxon>Tracheophyta</taxon>
        <taxon>Spermatophyta</taxon>
        <taxon>Magnoliopsida</taxon>
        <taxon>eudicotyledons</taxon>
        <taxon>Gunneridae</taxon>
        <taxon>Pentapetalae</taxon>
        <taxon>asterids</taxon>
        <taxon>lamiids</taxon>
        <taxon>Solanales</taxon>
        <taxon>Solanaceae</taxon>
        <taxon>Solanoideae</taxon>
        <taxon>Capsiceae</taxon>
        <taxon>Capsicum</taxon>
    </lineage>
</organism>
<dbReference type="InterPro" id="IPR015915">
    <property type="entry name" value="Kelch-typ_b-propeller"/>
</dbReference>
<sequence length="442" mass="48723">MSEERSCVVVTRDCQTESNGTVCMSYRLDSIEVQNGKRPLEYDQEGENVQRKLQKQSDGSNLVGVTLSLGSSSASPPEQTDKRDHAGDNSDRNTLFPALDRDSSINSLIRCSRSDYGAIASLNHNFRSLIRSSELYRARRRNGVVEHWVYFSCQPLEWEAFDPARLRWMRLPRMTPNDCFVLSDKESLGVGTELLVCGKDVLAHVIYRYSLLTNTWSTGMQMNAPRCLFGKASLGEIAIFAGGCDSQGKILSSAELYNSETGTWTTLRSMTKPRKMCSGVFMDGKFYVIGGIGGADAKLLTCAEEYDLATGTWTEIPNMSPVQPNLENDIPDTSAAPPLLAVVDNQLYSADYAEMAVRKYDKHNKAWVTIGGLPEGVSSIHGWGLAFRACGDSLIVVGGPRVMGRGFIEVHSWAPREGPPEWNLLGQKQSGSFVYNCSVMGC</sequence>
<dbReference type="OrthoDB" id="10064487at2759"/>
<keyword evidence="1" id="KW-0880">Kelch repeat</keyword>
<dbReference type="Gramene" id="PHT67870">
    <property type="protein sequence ID" value="PHT67870"/>
    <property type="gene ID" value="T459_27357"/>
</dbReference>
<dbReference type="OMA" id="WSANEEY"/>
<dbReference type="PANTHER" id="PTHR46122">
    <property type="entry name" value="GALACTOSE OXIDASE/KELCH REPEAT PROTEIN-RELATED"/>
    <property type="match status" value="1"/>
</dbReference>